<evidence type="ECO:0000256" key="1">
    <source>
        <dbReference type="SAM" id="MobiDB-lite"/>
    </source>
</evidence>
<evidence type="ECO:0000313" key="3">
    <source>
        <dbReference type="Proteomes" id="UP000095751"/>
    </source>
</evidence>
<dbReference type="Proteomes" id="UP000095751">
    <property type="component" value="Unassembled WGS sequence"/>
</dbReference>
<sequence length="178" mass="19819">MEYASNNGALDNGGFDLDKERDAATERMMARIGQLSNDLKTAAAQRNNGGGGGGPASSMDILSHYSSTNQDQDGDEFRALEQRARDHQYQYQNRATFRCRVRIVQSETMRMDYVQECGQGPYGADKLCVGCMGRRLKNEVGTNLSTIQQNLIPLQQAQPGGIMGGSFCQMFRQDNYRR</sequence>
<evidence type="ECO:0000313" key="2">
    <source>
        <dbReference type="EMBL" id="OEU06495.1"/>
    </source>
</evidence>
<accession>A0A1E7EKU8</accession>
<name>A0A1E7EKU8_9STRA</name>
<feature type="compositionally biased region" description="Polar residues" evidence="1">
    <location>
        <begin position="34"/>
        <end position="47"/>
    </location>
</feature>
<feature type="region of interest" description="Disordered" evidence="1">
    <location>
        <begin position="30"/>
        <end position="73"/>
    </location>
</feature>
<dbReference type="KEGG" id="fcy:FRACYDRAFT_254515"/>
<keyword evidence="3" id="KW-1185">Reference proteome</keyword>
<dbReference type="AlphaFoldDB" id="A0A1E7EKU8"/>
<dbReference type="EMBL" id="KV784408">
    <property type="protein sequence ID" value="OEU06495.1"/>
    <property type="molecule type" value="Genomic_DNA"/>
</dbReference>
<organism evidence="2 3">
    <name type="scientific">Fragilariopsis cylindrus CCMP1102</name>
    <dbReference type="NCBI Taxonomy" id="635003"/>
    <lineage>
        <taxon>Eukaryota</taxon>
        <taxon>Sar</taxon>
        <taxon>Stramenopiles</taxon>
        <taxon>Ochrophyta</taxon>
        <taxon>Bacillariophyta</taxon>
        <taxon>Bacillariophyceae</taxon>
        <taxon>Bacillariophycidae</taxon>
        <taxon>Bacillariales</taxon>
        <taxon>Bacillariaceae</taxon>
        <taxon>Fragilariopsis</taxon>
    </lineage>
</organism>
<gene>
    <name evidence="2" type="ORF">FRACYDRAFT_254515</name>
</gene>
<dbReference type="InParanoid" id="A0A1E7EKU8"/>
<reference evidence="2 3" key="1">
    <citation type="submission" date="2016-09" db="EMBL/GenBank/DDBJ databases">
        <title>Extensive genetic diversity and differential bi-allelic expression allows diatom success in the polar Southern Ocean.</title>
        <authorList>
            <consortium name="DOE Joint Genome Institute"/>
            <person name="Mock T."/>
            <person name="Otillar R.P."/>
            <person name="Strauss J."/>
            <person name="Dupont C."/>
            <person name="Frickenhaus S."/>
            <person name="Maumus F."/>
            <person name="Mcmullan M."/>
            <person name="Sanges R."/>
            <person name="Schmutz J."/>
            <person name="Toseland A."/>
            <person name="Valas R."/>
            <person name="Veluchamy A."/>
            <person name="Ward B.J."/>
            <person name="Allen A."/>
            <person name="Barry K."/>
            <person name="Falciatore A."/>
            <person name="Ferrante M."/>
            <person name="Fortunato A.E."/>
            <person name="Gloeckner G."/>
            <person name="Gruber A."/>
            <person name="Hipkin R."/>
            <person name="Janech M."/>
            <person name="Kroth P."/>
            <person name="Leese F."/>
            <person name="Lindquist E."/>
            <person name="Lyon B.R."/>
            <person name="Martin J."/>
            <person name="Mayer C."/>
            <person name="Parker M."/>
            <person name="Quesneville H."/>
            <person name="Raymond J."/>
            <person name="Uhlig C."/>
            <person name="Valentin K.U."/>
            <person name="Worden A.Z."/>
            <person name="Armbrust E.V."/>
            <person name="Bowler C."/>
            <person name="Green B."/>
            <person name="Moulton V."/>
            <person name="Van Oosterhout C."/>
            <person name="Grigoriev I."/>
        </authorList>
    </citation>
    <scope>NUCLEOTIDE SEQUENCE [LARGE SCALE GENOMIC DNA]</scope>
    <source>
        <strain evidence="2 3">CCMP1102</strain>
    </source>
</reference>
<protein>
    <submittedName>
        <fullName evidence="2">Uncharacterized protein</fullName>
    </submittedName>
</protein>
<proteinExistence type="predicted"/>